<dbReference type="SMART" id="SM00347">
    <property type="entry name" value="HTH_MARR"/>
    <property type="match status" value="1"/>
</dbReference>
<evidence type="ECO:0000259" key="4">
    <source>
        <dbReference type="PROSITE" id="PS50995"/>
    </source>
</evidence>
<proteinExistence type="predicted"/>
<evidence type="ECO:0000313" key="5">
    <source>
        <dbReference type="EMBL" id="MDC0682648.1"/>
    </source>
</evidence>
<dbReference type="SUPFAM" id="SSF46785">
    <property type="entry name" value="Winged helix' DNA-binding domain"/>
    <property type="match status" value="1"/>
</dbReference>
<sequence>MKVKGGPAWAPESVPTFWINHASRLIMRHFEEQLRPLGFGMAYLPVIIALEENGPLLQRDLLERAHVEQPTMAALLGRMERDGLIVRAPDPVDGRARRVSLTAKAKARLPAVMSAMQRVVERAMSGVSERERAALMATLRRVVENLDDPSAG</sequence>
<dbReference type="PANTHER" id="PTHR42756">
    <property type="entry name" value="TRANSCRIPTIONAL REGULATOR, MARR"/>
    <property type="match status" value="1"/>
</dbReference>
<evidence type="ECO:0000256" key="2">
    <source>
        <dbReference type="ARBA" id="ARBA00023125"/>
    </source>
</evidence>
<keyword evidence="6" id="KW-1185">Reference proteome</keyword>
<dbReference type="Gene3D" id="1.10.10.10">
    <property type="entry name" value="Winged helix-like DNA-binding domain superfamily/Winged helix DNA-binding domain"/>
    <property type="match status" value="1"/>
</dbReference>
<dbReference type="PRINTS" id="PR00598">
    <property type="entry name" value="HTHMARR"/>
</dbReference>
<evidence type="ECO:0000313" key="6">
    <source>
        <dbReference type="Proteomes" id="UP001217485"/>
    </source>
</evidence>
<dbReference type="Pfam" id="PF12802">
    <property type="entry name" value="MarR_2"/>
    <property type="match status" value="1"/>
</dbReference>
<name>A0ABT5C8A5_9BACT</name>
<reference evidence="5 6" key="1">
    <citation type="submission" date="2023-01" db="EMBL/GenBank/DDBJ databases">
        <title>Minimal conservation of predation-associated metabolite biosynthetic gene clusters underscores biosynthetic potential of Myxococcota including descriptions for ten novel species: Archangium lansinium sp. nov., Myxococcus landrumus sp. nov., Nannocystis bai.</title>
        <authorList>
            <person name="Ahearne A."/>
            <person name="Stevens C."/>
            <person name="Dowd S."/>
        </authorList>
    </citation>
    <scope>NUCLEOTIDE SEQUENCE [LARGE SCALE GENOMIC DNA]</scope>
    <source>
        <strain evidence="5 6">WIWO2</strain>
    </source>
</reference>
<dbReference type="Proteomes" id="UP001217485">
    <property type="component" value="Unassembled WGS sequence"/>
</dbReference>
<keyword evidence="2" id="KW-0238">DNA-binding</keyword>
<keyword evidence="1" id="KW-0805">Transcription regulation</keyword>
<evidence type="ECO:0000256" key="3">
    <source>
        <dbReference type="ARBA" id="ARBA00023163"/>
    </source>
</evidence>
<dbReference type="InterPro" id="IPR036388">
    <property type="entry name" value="WH-like_DNA-bd_sf"/>
</dbReference>
<dbReference type="InterPro" id="IPR000835">
    <property type="entry name" value="HTH_MarR-typ"/>
</dbReference>
<dbReference type="PROSITE" id="PS50995">
    <property type="entry name" value="HTH_MARR_2"/>
    <property type="match status" value="1"/>
</dbReference>
<dbReference type="EMBL" id="JAQNDK010000004">
    <property type="protein sequence ID" value="MDC0682648.1"/>
    <property type="molecule type" value="Genomic_DNA"/>
</dbReference>
<protein>
    <submittedName>
        <fullName evidence="5">MarR family transcriptional regulator</fullName>
    </submittedName>
</protein>
<comment type="caution">
    <text evidence="5">The sequence shown here is derived from an EMBL/GenBank/DDBJ whole genome shotgun (WGS) entry which is preliminary data.</text>
</comment>
<dbReference type="RefSeq" id="WP_272100764.1">
    <property type="nucleotide sequence ID" value="NZ_JAQNDK010000004.1"/>
</dbReference>
<organism evidence="5 6">
    <name type="scientific">Sorangium atrum</name>
    <dbReference type="NCBI Taxonomy" id="2995308"/>
    <lineage>
        <taxon>Bacteria</taxon>
        <taxon>Pseudomonadati</taxon>
        <taxon>Myxococcota</taxon>
        <taxon>Polyangia</taxon>
        <taxon>Polyangiales</taxon>
        <taxon>Polyangiaceae</taxon>
        <taxon>Sorangium</taxon>
    </lineage>
</organism>
<accession>A0ABT5C8A5</accession>
<feature type="domain" description="HTH marR-type" evidence="4">
    <location>
        <begin position="1"/>
        <end position="144"/>
    </location>
</feature>
<keyword evidence="3" id="KW-0804">Transcription</keyword>
<evidence type="ECO:0000256" key="1">
    <source>
        <dbReference type="ARBA" id="ARBA00023015"/>
    </source>
</evidence>
<dbReference type="InterPro" id="IPR036390">
    <property type="entry name" value="WH_DNA-bd_sf"/>
</dbReference>
<gene>
    <name evidence="5" type="ORF">POL72_33285</name>
</gene>
<dbReference type="PANTHER" id="PTHR42756:SF1">
    <property type="entry name" value="TRANSCRIPTIONAL REPRESSOR OF EMRAB OPERON"/>
    <property type="match status" value="1"/>
</dbReference>